<reference evidence="1 2" key="1">
    <citation type="submission" date="2024-12" db="EMBL/GenBank/DDBJ databases">
        <authorList>
            <person name="Hu S."/>
        </authorList>
    </citation>
    <scope>NUCLEOTIDE SEQUENCE [LARGE SCALE GENOMIC DNA]</scope>
    <source>
        <strain evidence="1 2">THG-T11</strain>
    </source>
</reference>
<gene>
    <name evidence="1" type="ORF">E6A44_017100</name>
</gene>
<evidence type="ECO:0008006" key="3">
    <source>
        <dbReference type="Google" id="ProtNLM"/>
    </source>
</evidence>
<dbReference type="Gene3D" id="1.20.1260.10">
    <property type="match status" value="1"/>
</dbReference>
<dbReference type="EMBL" id="SSHJ02000008">
    <property type="protein sequence ID" value="MFN0257311.1"/>
    <property type="molecule type" value="Genomic_DNA"/>
</dbReference>
<protein>
    <recommendedName>
        <fullName evidence="3">DUF2383 domain-containing protein</fullName>
    </recommendedName>
</protein>
<comment type="caution">
    <text evidence="1">The sequence shown here is derived from an EMBL/GenBank/DDBJ whole genome shotgun (WGS) entry which is preliminary data.</text>
</comment>
<evidence type="ECO:0000313" key="2">
    <source>
        <dbReference type="Proteomes" id="UP001517247"/>
    </source>
</evidence>
<dbReference type="RefSeq" id="WP_262710509.1">
    <property type="nucleotide sequence ID" value="NZ_SSHJ02000008.1"/>
</dbReference>
<sequence length="41" mass="4651">MENSEKTVEVLNDLIQINNDRADGFERAASDLSEENIDLKN</sequence>
<proteinExistence type="predicted"/>
<keyword evidence="2" id="KW-1185">Reference proteome</keyword>
<dbReference type="InterPro" id="IPR012347">
    <property type="entry name" value="Ferritin-like"/>
</dbReference>
<name>A0ABW9J9W7_9SPHI</name>
<accession>A0ABW9J9W7</accession>
<evidence type="ECO:0000313" key="1">
    <source>
        <dbReference type="EMBL" id="MFN0257311.1"/>
    </source>
</evidence>
<dbReference type="Proteomes" id="UP001517247">
    <property type="component" value="Unassembled WGS sequence"/>
</dbReference>
<organism evidence="1 2">
    <name type="scientific">Pedobacter ureilyticus</name>
    <dbReference type="NCBI Taxonomy" id="1393051"/>
    <lineage>
        <taxon>Bacteria</taxon>
        <taxon>Pseudomonadati</taxon>
        <taxon>Bacteroidota</taxon>
        <taxon>Sphingobacteriia</taxon>
        <taxon>Sphingobacteriales</taxon>
        <taxon>Sphingobacteriaceae</taxon>
        <taxon>Pedobacter</taxon>
    </lineage>
</organism>